<name>A0A5C3KUZ1_COPMA</name>
<reference evidence="1 2" key="1">
    <citation type="journal article" date="2019" name="Nat. Ecol. Evol.">
        <title>Megaphylogeny resolves global patterns of mushroom evolution.</title>
        <authorList>
            <person name="Varga T."/>
            <person name="Krizsan K."/>
            <person name="Foldi C."/>
            <person name="Dima B."/>
            <person name="Sanchez-Garcia M."/>
            <person name="Sanchez-Ramirez S."/>
            <person name="Szollosi G.J."/>
            <person name="Szarkandi J.G."/>
            <person name="Papp V."/>
            <person name="Albert L."/>
            <person name="Andreopoulos W."/>
            <person name="Angelini C."/>
            <person name="Antonin V."/>
            <person name="Barry K.W."/>
            <person name="Bougher N.L."/>
            <person name="Buchanan P."/>
            <person name="Buyck B."/>
            <person name="Bense V."/>
            <person name="Catcheside P."/>
            <person name="Chovatia M."/>
            <person name="Cooper J."/>
            <person name="Damon W."/>
            <person name="Desjardin D."/>
            <person name="Finy P."/>
            <person name="Geml J."/>
            <person name="Haridas S."/>
            <person name="Hughes K."/>
            <person name="Justo A."/>
            <person name="Karasinski D."/>
            <person name="Kautmanova I."/>
            <person name="Kiss B."/>
            <person name="Kocsube S."/>
            <person name="Kotiranta H."/>
            <person name="LaButti K.M."/>
            <person name="Lechner B.E."/>
            <person name="Liimatainen K."/>
            <person name="Lipzen A."/>
            <person name="Lukacs Z."/>
            <person name="Mihaltcheva S."/>
            <person name="Morgado L.N."/>
            <person name="Niskanen T."/>
            <person name="Noordeloos M.E."/>
            <person name="Ohm R.A."/>
            <person name="Ortiz-Santana B."/>
            <person name="Ovrebo C."/>
            <person name="Racz N."/>
            <person name="Riley R."/>
            <person name="Savchenko A."/>
            <person name="Shiryaev A."/>
            <person name="Soop K."/>
            <person name="Spirin V."/>
            <person name="Szebenyi C."/>
            <person name="Tomsovsky M."/>
            <person name="Tulloss R.E."/>
            <person name="Uehling J."/>
            <person name="Grigoriev I.V."/>
            <person name="Vagvolgyi C."/>
            <person name="Papp T."/>
            <person name="Martin F.M."/>
            <person name="Miettinen O."/>
            <person name="Hibbett D.S."/>
            <person name="Nagy L.G."/>
        </authorList>
    </citation>
    <scope>NUCLEOTIDE SEQUENCE [LARGE SCALE GENOMIC DNA]</scope>
    <source>
        <strain evidence="1 2">CBS 121175</strain>
    </source>
</reference>
<proteinExistence type="predicted"/>
<dbReference type="AlphaFoldDB" id="A0A5C3KUZ1"/>
<sequence length="263" mass="29446">MPRFVHGAMATCAGNPLSCIIYIRMVLCGSSSIPVLLAPYTPNILSITMSHISPSDPFYITLPQRLELLNAHLSGNNAFVNSVLPRDDRDAYQVAYAVIGRIPDHAGGEARLVLALRPGHAHRNAPSQADRPEFIHLIVAHCAQNYREGLYFEHYIDDDMPKTLKDAFSDIAKLQILYEVFYAGLWDQGDLLVVPPLDPRTIRRQVQASIQSLYGPQMAPPKLTSLHYNPQTLGITCMSEIPLRFIEESIRRARDRIDNGLDM</sequence>
<evidence type="ECO:0000313" key="1">
    <source>
        <dbReference type="EMBL" id="TFK24147.1"/>
    </source>
</evidence>
<evidence type="ECO:0000313" key="2">
    <source>
        <dbReference type="Proteomes" id="UP000307440"/>
    </source>
</evidence>
<keyword evidence="2" id="KW-1185">Reference proteome</keyword>
<protein>
    <submittedName>
        <fullName evidence="1">Uncharacterized protein</fullName>
    </submittedName>
</protein>
<organism evidence="1 2">
    <name type="scientific">Coprinopsis marcescibilis</name>
    <name type="common">Agaric fungus</name>
    <name type="synonym">Psathyrella marcescibilis</name>
    <dbReference type="NCBI Taxonomy" id="230819"/>
    <lineage>
        <taxon>Eukaryota</taxon>
        <taxon>Fungi</taxon>
        <taxon>Dikarya</taxon>
        <taxon>Basidiomycota</taxon>
        <taxon>Agaricomycotina</taxon>
        <taxon>Agaricomycetes</taxon>
        <taxon>Agaricomycetidae</taxon>
        <taxon>Agaricales</taxon>
        <taxon>Agaricineae</taxon>
        <taxon>Psathyrellaceae</taxon>
        <taxon>Coprinopsis</taxon>
    </lineage>
</organism>
<gene>
    <name evidence="1" type="ORF">FA15DRAFT_656118</name>
</gene>
<dbReference type="EMBL" id="ML210205">
    <property type="protein sequence ID" value="TFK24147.1"/>
    <property type="molecule type" value="Genomic_DNA"/>
</dbReference>
<accession>A0A5C3KUZ1</accession>
<dbReference type="Proteomes" id="UP000307440">
    <property type="component" value="Unassembled WGS sequence"/>
</dbReference>